<gene>
    <name evidence="5" type="ORF">BDV98DRAFT_111077</name>
</gene>
<evidence type="ECO:0000256" key="4">
    <source>
        <dbReference type="SAM" id="MobiDB-lite"/>
    </source>
</evidence>
<evidence type="ECO:0000313" key="5">
    <source>
        <dbReference type="EMBL" id="TFL00276.1"/>
    </source>
</evidence>
<dbReference type="EMBL" id="ML178829">
    <property type="protein sequence ID" value="TFL00276.1"/>
    <property type="molecule type" value="Genomic_DNA"/>
</dbReference>
<protein>
    <submittedName>
        <fullName evidence="5">Uncharacterized protein</fullName>
    </submittedName>
</protein>
<evidence type="ECO:0000256" key="1">
    <source>
        <dbReference type="ARBA" id="ARBA00022741"/>
    </source>
</evidence>
<evidence type="ECO:0000313" key="6">
    <source>
        <dbReference type="Proteomes" id="UP000305067"/>
    </source>
</evidence>
<dbReference type="OrthoDB" id="5575062at2759"/>
<dbReference type="GO" id="GO:0000796">
    <property type="term" value="C:condensin complex"/>
    <property type="evidence" value="ECO:0007669"/>
    <property type="project" value="TreeGrafter"/>
</dbReference>
<accession>A0A5C3QDZ4</accession>
<feature type="compositionally biased region" description="Basic and acidic residues" evidence="4">
    <location>
        <begin position="42"/>
        <end position="68"/>
    </location>
</feature>
<feature type="compositionally biased region" description="Acidic residues" evidence="4">
    <location>
        <begin position="89"/>
        <end position="105"/>
    </location>
</feature>
<dbReference type="GO" id="GO:0005524">
    <property type="term" value="F:ATP binding"/>
    <property type="evidence" value="ECO:0007669"/>
    <property type="project" value="UniProtKB-KW"/>
</dbReference>
<keyword evidence="3" id="KW-0539">Nucleus</keyword>
<sequence length="231" mass="26441">MSSLEKDNRDASRMLDEALVQVRQAEAELERVKAGILTNLKGSEKKMADNEKSITEWQQKHDKLKLQDVDDDDDEDDDESPDASKDTSKEDEDAMDEDEAADDPDAEQKVKDEEDEDVASPSPKPTGSSDRGFYTYGPNELKGVNERELKIQVEVLDERVTKGAGANLAVINEYRKRNEDYLRRAEELTKITDERDQQKGMHEALRRQRVDEFLSGFHMISLKLKELYQVC</sequence>
<reference evidence="5 6" key="1">
    <citation type="journal article" date="2019" name="Nat. Ecol. Evol.">
        <title>Megaphylogeny resolves global patterns of mushroom evolution.</title>
        <authorList>
            <person name="Varga T."/>
            <person name="Krizsan K."/>
            <person name="Foldi C."/>
            <person name="Dima B."/>
            <person name="Sanchez-Garcia M."/>
            <person name="Sanchez-Ramirez S."/>
            <person name="Szollosi G.J."/>
            <person name="Szarkandi J.G."/>
            <person name="Papp V."/>
            <person name="Albert L."/>
            <person name="Andreopoulos W."/>
            <person name="Angelini C."/>
            <person name="Antonin V."/>
            <person name="Barry K.W."/>
            <person name="Bougher N.L."/>
            <person name="Buchanan P."/>
            <person name="Buyck B."/>
            <person name="Bense V."/>
            <person name="Catcheside P."/>
            <person name="Chovatia M."/>
            <person name="Cooper J."/>
            <person name="Damon W."/>
            <person name="Desjardin D."/>
            <person name="Finy P."/>
            <person name="Geml J."/>
            <person name="Haridas S."/>
            <person name="Hughes K."/>
            <person name="Justo A."/>
            <person name="Karasinski D."/>
            <person name="Kautmanova I."/>
            <person name="Kiss B."/>
            <person name="Kocsube S."/>
            <person name="Kotiranta H."/>
            <person name="LaButti K.M."/>
            <person name="Lechner B.E."/>
            <person name="Liimatainen K."/>
            <person name="Lipzen A."/>
            <person name="Lukacs Z."/>
            <person name="Mihaltcheva S."/>
            <person name="Morgado L.N."/>
            <person name="Niskanen T."/>
            <person name="Noordeloos M.E."/>
            <person name="Ohm R.A."/>
            <person name="Ortiz-Santana B."/>
            <person name="Ovrebo C."/>
            <person name="Racz N."/>
            <person name="Riley R."/>
            <person name="Savchenko A."/>
            <person name="Shiryaev A."/>
            <person name="Soop K."/>
            <person name="Spirin V."/>
            <person name="Szebenyi C."/>
            <person name="Tomsovsky M."/>
            <person name="Tulloss R.E."/>
            <person name="Uehling J."/>
            <person name="Grigoriev I.V."/>
            <person name="Vagvolgyi C."/>
            <person name="Papp T."/>
            <person name="Martin F.M."/>
            <person name="Miettinen O."/>
            <person name="Hibbett D.S."/>
            <person name="Nagy L.G."/>
        </authorList>
    </citation>
    <scope>NUCLEOTIDE SEQUENCE [LARGE SCALE GENOMIC DNA]</scope>
    <source>
        <strain evidence="5 6">CBS 309.79</strain>
    </source>
</reference>
<evidence type="ECO:0000256" key="2">
    <source>
        <dbReference type="ARBA" id="ARBA00022840"/>
    </source>
</evidence>
<proteinExistence type="predicted"/>
<dbReference type="AlphaFoldDB" id="A0A5C3QDZ4"/>
<keyword evidence="1" id="KW-0547">Nucleotide-binding</keyword>
<dbReference type="PANTHER" id="PTHR18937">
    <property type="entry name" value="STRUCTURAL MAINTENANCE OF CHROMOSOMES SMC FAMILY MEMBER"/>
    <property type="match status" value="1"/>
</dbReference>
<dbReference type="STRING" id="1884261.A0A5C3QDZ4"/>
<evidence type="ECO:0000256" key="3">
    <source>
        <dbReference type="ARBA" id="ARBA00023242"/>
    </source>
</evidence>
<dbReference type="PANTHER" id="PTHR18937:SF172">
    <property type="entry name" value="STRUCTURAL MAINTENANCE OF CHROMOSOMES PROTEIN"/>
    <property type="match status" value="1"/>
</dbReference>
<keyword evidence="6" id="KW-1185">Reference proteome</keyword>
<dbReference type="GO" id="GO:0007076">
    <property type="term" value="P:mitotic chromosome condensation"/>
    <property type="evidence" value="ECO:0007669"/>
    <property type="project" value="TreeGrafter"/>
</dbReference>
<organism evidence="5 6">
    <name type="scientific">Pterulicium gracile</name>
    <dbReference type="NCBI Taxonomy" id="1884261"/>
    <lineage>
        <taxon>Eukaryota</taxon>
        <taxon>Fungi</taxon>
        <taxon>Dikarya</taxon>
        <taxon>Basidiomycota</taxon>
        <taxon>Agaricomycotina</taxon>
        <taxon>Agaricomycetes</taxon>
        <taxon>Agaricomycetidae</taxon>
        <taxon>Agaricales</taxon>
        <taxon>Pleurotineae</taxon>
        <taxon>Pterulaceae</taxon>
        <taxon>Pterulicium</taxon>
    </lineage>
</organism>
<feature type="compositionally biased region" description="Acidic residues" evidence="4">
    <location>
        <begin position="69"/>
        <end position="81"/>
    </location>
</feature>
<dbReference type="Proteomes" id="UP000305067">
    <property type="component" value="Unassembled WGS sequence"/>
</dbReference>
<keyword evidence="2" id="KW-0067">ATP-binding</keyword>
<name>A0A5C3QDZ4_9AGAR</name>
<feature type="region of interest" description="Disordered" evidence="4">
    <location>
        <begin position="25"/>
        <end position="139"/>
    </location>
</feature>